<dbReference type="eggNOG" id="KOG2633">
    <property type="taxonomic scope" value="Eukaryota"/>
</dbReference>
<dbReference type="STRING" id="8469.M7B021"/>
<name>M7B021_CHEMY</name>
<evidence type="ECO:0000256" key="1">
    <source>
        <dbReference type="SAM" id="MobiDB-lite"/>
    </source>
</evidence>
<protein>
    <submittedName>
        <fullName evidence="2">Uncharacterized protein</fullName>
    </submittedName>
</protein>
<sequence>MTLEDRRKEYVREHVPLKDIPTWMEETKSKNQSDDMGLRILSSTIVRWLKVMTWMNTMIKELRRKARKARGSSGGDRRNGRDNEYNWMWKLPGADTPKDLHLYKVPSDRADEREDPSLEMMIETIDVFLKGI</sequence>
<keyword evidence="3" id="KW-1185">Reference proteome</keyword>
<accession>M7B021</accession>
<organism evidence="2 3">
    <name type="scientific">Chelonia mydas</name>
    <name type="common">Green sea-turtle</name>
    <name type="synonym">Chelonia agassizi</name>
    <dbReference type="NCBI Taxonomy" id="8469"/>
    <lineage>
        <taxon>Eukaryota</taxon>
        <taxon>Metazoa</taxon>
        <taxon>Chordata</taxon>
        <taxon>Craniata</taxon>
        <taxon>Vertebrata</taxon>
        <taxon>Euteleostomi</taxon>
        <taxon>Archelosauria</taxon>
        <taxon>Testudinata</taxon>
        <taxon>Testudines</taxon>
        <taxon>Cryptodira</taxon>
        <taxon>Durocryptodira</taxon>
        <taxon>Americhelydia</taxon>
        <taxon>Chelonioidea</taxon>
        <taxon>Cheloniidae</taxon>
        <taxon>Chelonia</taxon>
    </lineage>
</organism>
<feature type="region of interest" description="Disordered" evidence="1">
    <location>
        <begin position="64"/>
        <end position="84"/>
    </location>
</feature>
<evidence type="ECO:0000313" key="3">
    <source>
        <dbReference type="Proteomes" id="UP000031443"/>
    </source>
</evidence>
<proteinExistence type="predicted"/>
<gene>
    <name evidence="2" type="ORF">UY3_12542</name>
</gene>
<reference evidence="3" key="1">
    <citation type="journal article" date="2013" name="Nat. Genet.">
        <title>The draft genomes of soft-shell turtle and green sea turtle yield insights into the development and evolution of the turtle-specific body plan.</title>
        <authorList>
            <person name="Wang Z."/>
            <person name="Pascual-Anaya J."/>
            <person name="Zadissa A."/>
            <person name="Li W."/>
            <person name="Niimura Y."/>
            <person name="Huang Z."/>
            <person name="Li C."/>
            <person name="White S."/>
            <person name="Xiong Z."/>
            <person name="Fang D."/>
            <person name="Wang B."/>
            <person name="Ming Y."/>
            <person name="Chen Y."/>
            <person name="Zheng Y."/>
            <person name="Kuraku S."/>
            <person name="Pignatelli M."/>
            <person name="Herrero J."/>
            <person name="Beal K."/>
            <person name="Nozawa M."/>
            <person name="Li Q."/>
            <person name="Wang J."/>
            <person name="Zhang H."/>
            <person name="Yu L."/>
            <person name="Shigenobu S."/>
            <person name="Wang J."/>
            <person name="Liu J."/>
            <person name="Flicek P."/>
            <person name="Searle S."/>
            <person name="Wang J."/>
            <person name="Kuratani S."/>
            <person name="Yin Y."/>
            <person name="Aken B."/>
            <person name="Zhang G."/>
            <person name="Irie N."/>
        </authorList>
    </citation>
    <scope>NUCLEOTIDE SEQUENCE [LARGE SCALE GENOMIC DNA]</scope>
</reference>
<feature type="compositionally biased region" description="Basic and acidic residues" evidence="1">
    <location>
        <begin position="75"/>
        <end position="84"/>
    </location>
</feature>
<evidence type="ECO:0000313" key="2">
    <source>
        <dbReference type="EMBL" id="EMP30344.1"/>
    </source>
</evidence>
<dbReference type="AlphaFoldDB" id="M7B021"/>
<dbReference type="EMBL" id="KB550350">
    <property type="protein sequence ID" value="EMP30344.1"/>
    <property type="molecule type" value="Genomic_DNA"/>
</dbReference>
<dbReference type="Proteomes" id="UP000031443">
    <property type="component" value="Unassembled WGS sequence"/>
</dbReference>